<dbReference type="Gene3D" id="1.10.10.10">
    <property type="entry name" value="Winged helix-like DNA-binding domain superfamily/Winged helix DNA-binding domain"/>
    <property type="match status" value="1"/>
</dbReference>
<dbReference type="PANTHER" id="PTHR42756:SF1">
    <property type="entry name" value="TRANSCRIPTIONAL REPRESSOR OF EMRAB OPERON"/>
    <property type="match status" value="1"/>
</dbReference>
<evidence type="ECO:0000256" key="1">
    <source>
        <dbReference type="ARBA" id="ARBA00023015"/>
    </source>
</evidence>
<dbReference type="STRING" id="1121476.SAMN02745751_03043"/>
<dbReference type="Proteomes" id="UP000184052">
    <property type="component" value="Unassembled WGS sequence"/>
</dbReference>
<keyword evidence="2 5" id="KW-0238">DNA-binding</keyword>
<dbReference type="AlphaFoldDB" id="A0A1M6L178"/>
<name>A0A1M6L178_9FIRM</name>
<accession>A0A1M6L178</accession>
<dbReference type="InterPro" id="IPR011991">
    <property type="entry name" value="ArsR-like_HTH"/>
</dbReference>
<sequence>MVDKFKLPGYLIALTHHAFHLKLNEKLLKYGVTSSQNKVLRCLWEEGGLHQSEIAKEMDVRAPSLTKLIDQLEKKGLVERRSCKDDGRAKRVYLTEGGRDLKEKSLEAVYHLEDVLFEGFKEDEKGEAIDYLTRMLDNIKEGD</sequence>
<keyword evidence="1" id="KW-0805">Transcription regulation</keyword>
<dbReference type="RefSeq" id="WP_073050423.1">
    <property type="nucleotide sequence ID" value="NZ_FQZL01000029.1"/>
</dbReference>
<dbReference type="EMBL" id="FQZL01000029">
    <property type="protein sequence ID" value="SHJ65000.1"/>
    <property type="molecule type" value="Genomic_DNA"/>
</dbReference>
<reference evidence="5 6" key="1">
    <citation type="submission" date="2016-11" db="EMBL/GenBank/DDBJ databases">
        <authorList>
            <person name="Jaros S."/>
            <person name="Januszkiewicz K."/>
            <person name="Wedrychowicz H."/>
        </authorList>
    </citation>
    <scope>NUCLEOTIDE SEQUENCE [LARGE SCALE GENOMIC DNA]</scope>
    <source>
        <strain evidence="5 6">DSM 17477</strain>
    </source>
</reference>
<evidence type="ECO:0000256" key="2">
    <source>
        <dbReference type="ARBA" id="ARBA00023125"/>
    </source>
</evidence>
<dbReference type="SUPFAM" id="SSF46785">
    <property type="entry name" value="Winged helix' DNA-binding domain"/>
    <property type="match status" value="1"/>
</dbReference>
<protein>
    <submittedName>
        <fullName evidence="5">DNA-binding transcriptional regulator, MarR family</fullName>
    </submittedName>
</protein>
<dbReference type="InterPro" id="IPR036390">
    <property type="entry name" value="WH_DNA-bd_sf"/>
</dbReference>
<keyword evidence="6" id="KW-1185">Reference proteome</keyword>
<proteinExistence type="predicted"/>
<dbReference type="PRINTS" id="PR00598">
    <property type="entry name" value="HTHMARR"/>
</dbReference>
<dbReference type="PROSITE" id="PS01117">
    <property type="entry name" value="HTH_MARR_1"/>
    <property type="match status" value="1"/>
</dbReference>
<dbReference type="SMART" id="SM00347">
    <property type="entry name" value="HTH_MARR"/>
    <property type="match status" value="1"/>
</dbReference>
<evidence type="ECO:0000313" key="5">
    <source>
        <dbReference type="EMBL" id="SHJ65000.1"/>
    </source>
</evidence>
<dbReference type="GO" id="GO:0003700">
    <property type="term" value="F:DNA-binding transcription factor activity"/>
    <property type="evidence" value="ECO:0007669"/>
    <property type="project" value="InterPro"/>
</dbReference>
<dbReference type="PANTHER" id="PTHR42756">
    <property type="entry name" value="TRANSCRIPTIONAL REGULATOR, MARR"/>
    <property type="match status" value="1"/>
</dbReference>
<dbReference type="OrthoDB" id="6462103at2"/>
<gene>
    <name evidence="5" type="ORF">SAMN02745751_03043</name>
</gene>
<evidence type="ECO:0000313" key="6">
    <source>
        <dbReference type="Proteomes" id="UP000184052"/>
    </source>
</evidence>
<dbReference type="InterPro" id="IPR023187">
    <property type="entry name" value="Tscrpt_reg_MarR-type_CS"/>
</dbReference>
<feature type="domain" description="HTH marR-type" evidence="4">
    <location>
        <begin position="1"/>
        <end position="137"/>
    </location>
</feature>
<dbReference type="GO" id="GO:0003677">
    <property type="term" value="F:DNA binding"/>
    <property type="evidence" value="ECO:0007669"/>
    <property type="project" value="UniProtKB-KW"/>
</dbReference>
<keyword evidence="3" id="KW-0804">Transcription</keyword>
<dbReference type="InterPro" id="IPR000835">
    <property type="entry name" value="HTH_MarR-typ"/>
</dbReference>
<dbReference type="Pfam" id="PF01047">
    <property type="entry name" value="MarR"/>
    <property type="match status" value="1"/>
</dbReference>
<evidence type="ECO:0000256" key="3">
    <source>
        <dbReference type="ARBA" id="ARBA00023163"/>
    </source>
</evidence>
<dbReference type="PROSITE" id="PS50995">
    <property type="entry name" value="HTH_MARR_2"/>
    <property type="match status" value="1"/>
</dbReference>
<dbReference type="InterPro" id="IPR036388">
    <property type="entry name" value="WH-like_DNA-bd_sf"/>
</dbReference>
<organism evidence="5 6">
    <name type="scientific">Dethiosulfatibacter aminovorans DSM 17477</name>
    <dbReference type="NCBI Taxonomy" id="1121476"/>
    <lineage>
        <taxon>Bacteria</taxon>
        <taxon>Bacillati</taxon>
        <taxon>Bacillota</taxon>
        <taxon>Tissierellia</taxon>
        <taxon>Dethiosulfatibacter</taxon>
    </lineage>
</organism>
<dbReference type="CDD" id="cd00090">
    <property type="entry name" value="HTH_ARSR"/>
    <property type="match status" value="1"/>
</dbReference>
<evidence type="ECO:0000259" key="4">
    <source>
        <dbReference type="PROSITE" id="PS50995"/>
    </source>
</evidence>